<feature type="region of interest" description="Disordered" evidence="1">
    <location>
        <begin position="36"/>
        <end position="113"/>
    </location>
</feature>
<dbReference type="Pfam" id="PF04102">
    <property type="entry name" value="SlyX"/>
    <property type="match status" value="1"/>
</dbReference>
<feature type="compositionally biased region" description="Basic and acidic residues" evidence="1">
    <location>
        <begin position="96"/>
        <end position="109"/>
    </location>
</feature>
<sequence>MSWDDLSKDELLSRFLQMEERIDELEETIAQKDERIEEQNELIEEQQERIEELETRLRKYENPHTPPSKRRSGTDGSPTSQDDEDDDVRTDGGTPGRKDGHDPEWRSPPDPDEEVDVTCDCCPECGDHFDESVGVTPRLVEEIPDPQTPEITRYNRHYYQCDSCGTETVAAHPDCPDEGQFGVNVIAQSALSRYDHRLPYRKIADRFEQLHGLELSGASAWHATERAARAGRCEYEQIRQEIQDADVVHIDETGIKRDGEQAWIWTFQTVQHTLYAVRESRGSDVPAEVLGEDFAGTVVCDGWTAYPAFSSNLQRCWAHILREAEEAAEKQPEGEPIYQALRQLFVALQARLESDPSPRERADLQRVARRELESLIDRSVPDGPVATLLGKIEGGLDHWLTFVGEPAVSPTNNAAENALREPVVLRKIIGTLRNDRGMFVHETVLSLLATWRQQGRNPYEELRRVVSNNEVMSRAHAVPAVETSG</sequence>
<dbReference type="InterPro" id="IPR007236">
    <property type="entry name" value="SlyX"/>
</dbReference>
<evidence type="ECO:0000313" key="4">
    <source>
        <dbReference type="Proteomes" id="UP000198297"/>
    </source>
</evidence>
<dbReference type="PANTHER" id="PTHR33678:SF1">
    <property type="entry name" value="BLL1576 PROTEIN"/>
    <property type="match status" value="1"/>
</dbReference>
<dbReference type="Proteomes" id="UP000198297">
    <property type="component" value="Unassembled WGS sequence"/>
</dbReference>
<name>A0A238YBE5_HALEZ</name>
<dbReference type="EMBL" id="FZNK01000010">
    <property type="protein sequence ID" value="SNR67924.1"/>
    <property type="molecule type" value="Genomic_DNA"/>
</dbReference>
<dbReference type="Pfam" id="PF03050">
    <property type="entry name" value="DDE_Tnp_IS66"/>
    <property type="match status" value="1"/>
</dbReference>
<protein>
    <submittedName>
        <fullName evidence="3">Transposase</fullName>
    </submittedName>
</protein>
<feature type="compositionally biased region" description="Basic and acidic residues" evidence="1">
    <location>
        <begin position="46"/>
        <end position="62"/>
    </location>
</feature>
<dbReference type="InterPro" id="IPR004291">
    <property type="entry name" value="Transposase_IS66_central"/>
</dbReference>
<dbReference type="AlphaFoldDB" id="A0A238YBE5"/>
<feature type="domain" description="Transposase IS66 central" evidence="2">
    <location>
        <begin position="179"/>
        <end position="438"/>
    </location>
</feature>
<dbReference type="RefSeq" id="WP_089309017.1">
    <property type="nucleotide sequence ID" value="NZ_FZNK01000010.1"/>
</dbReference>
<dbReference type="InterPro" id="IPR052344">
    <property type="entry name" value="Transposase-related"/>
</dbReference>
<organism evidence="3 4">
    <name type="scientific">Halorubrum ezzemoulense</name>
    <name type="common">Halorubrum chaoviator</name>
    <dbReference type="NCBI Taxonomy" id="337243"/>
    <lineage>
        <taxon>Archaea</taxon>
        <taxon>Methanobacteriati</taxon>
        <taxon>Methanobacteriota</taxon>
        <taxon>Stenosarchaea group</taxon>
        <taxon>Halobacteria</taxon>
        <taxon>Halobacteriales</taxon>
        <taxon>Haloferacaceae</taxon>
        <taxon>Halorubrum</taxon>
    </lineage>
</organism>
<evidence type="ECO:0000313" key="3">
    <source>
        <dbReference type="EMBL" id="SNR67924.1"/>
    </source>
</evidence>
<evidence type="ECO:0000259" key="2">
    <source>
        <dbReference type="Pfam" id="PF03050"/>
    </source>
</evidence>
<gene>
    <name evidence="3" type="ORF">SAMN06266787_11022</name>
</gene>
<proteinExistence type="predicted"/>
<accession>A0A238YBE5</accession>
<reference evidence="3 4" key="1">
    <citation type="submission" date="2017-06" db="EMBL/GenBank/DDBJ databases">
        <authorList>
            <person name="Kim H.J."/>
            <person name="Triplett B.A."/>
        </authorList>
    </citation>
    <scope>NUCLEOTIDE SEQUENCE [LARGE SCALE GENOMIC DNA]</scope>
    <source>
        <strain evidence="3 4">DSM 19316</strain>
    </source>
</reference>
<dbReference type="PANTHER" id="PTHR33678">
    <property type="entry name" value="BLL1576 PROTEIN"/>
    <property type="match status" value="1"/>
</dbReference>
<evidence type="ECO:0000256" key="1">
    <source>
        <dbReference type="SAM" id="MobiDB-lite"/>
    </source>
</evidence>
<dbReference type="NCBIfam" id="NF033517">
    <property type="entry name" value="transpos_IS66"/>
    <property type="match status" value="1"/>
</dbReference>